<dbReference type="Pfam" id="PF06367">
    <property type="entry name" value="Drf_FH3"/>
    <property type="match status" value="1"/>
</dbReference>
<dbReference type="InterPro" id="IPR011989">
    <property type="entry name" value="ARM-like"/>
</dbReference>
<feature type="coiled-coil region" evidence="1">
    <location>
        <begin position="868"/>
        <end position="895"/>
    </location>
</feature>
<dbReference type="InterPro" id="IPR051425">
    <property type="entry name" value="Formin_Homology"/>
</dbReference>
<dbReference type="InterPro" id="IPR042201">
    <property type="entry name" value="FH2_Formin_sf"/>
</dbReference>
<feature type="coiled-coil region" evidence="1">
    <location>
        <begin position="969"/>
        <end position="1009"/>
    </location>
</feature>
<dbReference type="PROSITE" id="PS51444">
    <property type="entry name" value="FH2"/>
    <property type="match status" value="1"/>
</dbReference>
<accession>A0AAN9GE02</accession>
<dbReference type="GO" id="GO:0003779">
    <property type="term" value="F:actin binding"/>
    <property type="evidence" value="ECO:0007669"/>
    <property type="project" value="InterPro"/>
</dbReference>
<keyword evidence="7" id="KW-1185">Reference proteome</keyword>
<evidence type="ECO:0000259" key="4">
    <source>
        <dbReference type="PROSITE" id="PS51232"/>
    </source>
</evidence>
<gene>
    <name evidence="6" type="ORF">V1264_018283</name>
</gene>
<dbReference type="InterPro" id="IPR010472">
    <property type="entry name" value="FH3_dom"/>
</dbReference>
<name>A0AAN9GE02_9CAEN</name>
<evidence type="ECO:0000256" key="1">
    <source>
        <dbReference type="SAM" id="Coils"/>
    </source>
</evidence>
<dbReference type="EMBL" id="JBAMIC010000008">
    <property type="protein sequence ID" value="KAK7103370.1"/>
    <property type="molecule type" value="Genomic_DNA"/>
</dbReference>
<dbReference type="PROSITE" id="PS51232">
    <property type="entry name" value="GBD_FH3"/>
    <property type="match status" value="1"/>
</dbReference>
<dbReference type="Proteomes" id="UP001374579">
    <property type="component" value="Unassembled WGS sequence"/>
</dbReference>
<organism evidence="6 7">
    <name type="scientific">Littorina saxatilis</name>
    <dbReference type="NCBI Taxonomy" id="31220"/>
    <lineage>
        <taxon>Eukaryota</taxon>
        <taxon>Metazoa</taxon>
        <taxon>Spiralia</taxon>
        <taxon>Lophotrochozoa</taxon>
        <taxon>Mollusca</taxon>
        <taxon>Gastropoda</taxon>
        <taxon>Caenogastropoda</taxon>
        <taxon>Littorinimorpha</taxon>
        <taxon>Littorinoidea</taxon>
        <taxon>Littorinidae</taxon>
        <taxon>Littorina</taxon>
    </lineage>
</organism>
<feature type="domain" description="GBD/FH3" evidence="4">
    <location>
        <begin position="37"/>
        <end position="407"/>
    </location>
</feature>
<feature type="coiled-coil region" evidence="1">
    <location>
        <begin position="432"/>
        <end position="515"/>
    </location>
</feature>
<dbReference type="Pfam" id="PF06371">
    <property type="entry name" value="Drf_GBD"/>
    <property type="match status" value="1"/>
</dbReference>
<dbReference type="InterPro" id="IPR015425">
    <property type="entry name" value="FH2_Formin"/>
</dbReference>
<dbReference type="Gene3D" id="1.20.58.2220">
    <property type="entry name" value="Formin, FH2 domain"/>
    <property type="match status" value="1"/>
</dbReference>
<protein>
    <submittedName>
        <fullName evidence="6">Uncharacterized protein</fullName>
    </submittedName>
</protein>
<evidence type="ECO:0000259" key="5">
    <source>
        <dbReference type="PROSITE" id="PS51444"/>
    </source>
</evidence>
<evidence type="ECO:0000313" key="7">
    <source>
        <dbReference type="Proteomes" id="UP001374579"/>
    </source>
</evidence>
<dbReference type="GO" id="GO:0030036">
    <property type="term" value="P:actin cytoskeleton organization"/>
    <property type="evidence" value="ECO:0007669"/>
    <property type="project" value="InterPro"/>
</dbReference>
<dbReference type="InterPro" id="IPR014767">
    <property type="entry name" value="DAD_dom"/>
</dbReference>
<dbReference type="SUPFAM" id="SSF48371">
    <property type="entry name" value="ARM repeat"/>
    <property type="match status" value="1"/>
</dbReference>
<feature type="domain" description="FH2" evidence="5">
    <location>
        <begin position="596"/>
        <end position="995"/>
    </location>
</feature>
<dbReference type="PANTHER" id="PTHR45725:SF1">
    <property type="entry name" value="DISHEVELLED ASSOCIATED ACTIVATOR OF MORPHOGENESIS, ISOFORM D"/>
    <property type="match status" value="1"/>
</dbReference>
<dbReference type="InterPro" id="IPR016024">
    <property type="entry name" value="ARM-type_fold"/>
</dbReference>
<reference evidence="6 7" key="1">
    <citation type="submission" date="2024-02" db="EMBL/GenBank/DDBJ databases">
        <title>Chromosome-scale genome assembly of the rough periwinkle Littorina saxatilis.</title>
        <authorList>
            <person name="De Jode A."/>
            <person name="Faria R."/>
            <person name="Formenti G."/>
            <person name="Sims Y."/>
            <person name="Smith T.P."/>
            <person name="Tracey A."/>
            <person name="Wood J.M.D."/>
            <person name="Zagrodzka Z.B."/>
            <person name="Johannesson K."/>
            <person name="Butlin R.K."/>
            <person name="Leder E.H."/>
        </authorList>
    </citation>
    <scope>NUCLEOTIDE SEQUENCE [LARGE SCALE GENOMIC DNA]</scope>
    <source>
        <strain evidence="6">Snail1</strain>
        <tissue evidence="6">Muscle</tissue>
    </source>
</reference>
<evidence type="ECO:0000259" key="3">
    <source>
        <dbReference type="PROSITE" id="PS51231"/>
    </source>
</evidence>
<evidence type="ECO:0000313" key="6">
    <source>
        <dbReference type="EMBL" id="KAK7103370.1"/>
    </source>
</evidence>
<dbReference type="Gene3D" id="1.25.10.10">
    <property type="entry name" value="Leucine-rich Repeat Variant"/>
    <property type="match status" value="1"/>
</dbReference>
<dbReference type="GO" id="GO:0031267">
    <property type="term" value="F:small GTPase binding"/>
    <property type="evidence" value="ECO:0007669"/>
    <property type="project" value="InterPro"/>
</dbReference>
<sequence length="1071" mass="121803">MPGGGGLCWCLGGRGPPEIKFGTDYDTPLKPVTVDIPMPTDEAELNAKFEELVVELDLDKPHRDALYSLPPEKKWQIYCSKKRDVDSSTQNNPGSYIEKIKAMSPVCCDMTEEDDDSRTKVVDNLKTALRTQPMSFVVQFIQQNGLQALLDFLCKMDYSTSESSVHTFCIGCIKALMNNSQGRAHVLAHPTAVNIIAQSLAVENVKTKIAVLEIMGAMCLVPGGHRKVLEAMMHLQKHAAERTRFQLMVCDLDRSFGKYREEVSLKTAVMSFINAALRYGPGQDHLEFRLHLRYEFLMLGIVPIMQKLRGHSNATLDRHLDFFEMVRSVDEKELSRRFEGNHVDSKSASAMFEVLRKKLSLTAAYPHFLSILYHFLLLPYGKSDVYGVWMLVDKIIQQVILQQKNGKDPDSAPLQEINLKHIVMQLQSETDIKVYQQKLREAEKATDELTAKLAKKERECEARLEEKEEITNTMNMMKARLDKEIASHADTRKQLEDLLNRVEDIRLQLDTERGEKQKLQHLVQTGSLPDDAKVGLSSATTTLISDIKAATDRHDFRPSCPPPPPPGAPPPPPAPGAPPAPGLGGSTLNPTLAVKLKNIPKPSHALKSFNWTKVPENKITGSIWQDLTHTKIFASLDLREFEQMFSAYQKPAEESEEDHKSTFTKPKTTVLTVIDGRRAQNCTILLSKLKLTNAELAQAIMNVDAGEDLPKDMVEQLLKFVPTTEESSLLSEYASEIENMARADRFLFEMSKITHYEERLKALYFKKKFQERRQDCKQKIEGVHEACKEVFKSRKLKRVLELVLACGNYMNRGQRGNALGFQPASLNKMMDTRSSVSKQITLLHYVVDTVEKKFADVMKLEDDLPHVREAAKVNFKELEQEIASLKKGLHNIEKEVDFFKIQLDSPHDRFVTVMQDFCTVASYSFTEVEEAYAEMHKKYGSVLKAFCEEPNQVQPDVFFGVFDTFLQSFGDAKTENEKIRRQKEEEEKRKKIEEEMKKEREKRMLLRRGSSIADKDQKVTVADNPEKGEFDDLISALRTGDVFGEDLAKLKRQRRRVNAQADYSRERNGVK</sequence>
<dbReference type="SMART" id="SM00498">
    <property type="entry name" value="FH2"/>
    <property type="match status" value="1"/>
</dbReference>
<dbReference type="PANTHER" id="PTHR45725">
    <property type="entry name" value="FORMIN HOMOLOGY 2 FAMILY MEMBER"/>
    <property type="match status" value="1"/>
</dbReference>
<keyword evidence="1" id="KW-0175">Coiled coil</keyword>
<dbReference type="PROSITE" id="PS51231">
    <property type="entry name" value="DAD"/>
    <property type="match status" value="1"/>
</dbReference>
<dbReference type="InterPro" id="IPR014768">
    <property type="entry name" value="GBD/FH3_dom"/>
</dbReference>
<proteinExistence type="predicted"/>
<dbReference type="InterPro" id="IPR010473">
    <property type="entry name" value="GTPase-bd"/>
</dbReference>
<feature type="domain" description="DAD" evidence="3">
    <location>
        <begin position="1023"/>
        <end position="1055"/>
    </location>
</feature>
<dbReference type="AlphaFoldDB" id="A0AAN9GE02"/>
<feature type="region of interest" description="Disordered" evidence="2">
    <location>
        <begin position="553"/>
        <end position="589"/>
    </location>
</feature>
<comment type="caution">
    <text evidence="6">The sequence shown here is derived from an EMBL/GenBank/DDBJ whole genome shotgun (WGS) entry which is preliminary data.</text>
</comment>
<evidence type="ECO:0000256" key="2">
    <source>
        <dbReference type="SAM" id="MobiDB-lite"/>
    </source>
</evidence>
<dbReference type="Gene3D" id="1.10.238.150">
    <property type="entry name" value="Formin, FH3 diaphanous domain"/>
    <property type="match status" value="1"/>
</dbReference>
<dbReference type="SUPFAM" id="SSF101447">
    <property type="entry name" value="Formin homology 2 domain (FH2 domain)"/>
    <property type="match status" value="1"/>
</dbReference>
<feature type="compositionally biased region" description="Pro residues" evidence="2">
    <location>
        <begin position="559"/>
        <end position="581"/>
    </location>
</feature>
<dbReference type="Pfam" id="PF02181">
    <property type="entry name" value="FH2"/>
    <property type="match status" value="1"/>
</dbReference>
<dbReference type="SMART" id="SM01139">
    <property type="entry name" value="Drf_FH3"/>
    <property type="match status" value="1"/>
</dbReference>
<dbReference type="SMART" id="SM01140">
    <property type="entry name" value="Drf_GBD"/>
    <property type="match status" value="1"/>
</dbReference>